<keyword evidence="2" id="KW-0732">Signal</keyword>
<dbReference type="SUPFAM" id="SSF52266">
    <property type="entry name" value="SGNH hydrolase"/>
    <property type="match status" value="1"/>
</dbReference>
<dbReference type="Gene3D" id="3.40.50.1110">
    <property type="entry name" value="SGNH hydrolase"/>
    <property type="match status" value="1"/>
</dbReference>
<evidence type="ECO:0000256" key="2">
    <source>
        <dbReference type="SAM" id="SignalP"/>
    </source>
</evidence>
<gene>
    <name evidence="3" type="ORF">ACFQVC_03115</name>
</gene>
<feature type="chain" id="PRO_5047147358" evidence="2">
    <location>
        <begin position="31"/>
        <end position="1324"/>
    </location>
</feature>
<name>A0ABW2JBK7_9ACTN</name>
<keyword evidence="3" id="KW-0378">Hydrolase</keyword>
<dbReference type="InterPro" id="IPR037460">
    <property type="entry name" value="SEST-like"/>
</dbReference>
<organism evidence="3 4">
    <name type="scientific">Streptomyces monticola</name>
    <dbReference type="NCBI Taxonomy" id="2666263"/>
    <lineage>
        <taxon>Bacteria</taxon>
        <taxon>Bacillati</taxon>
        <taxon>Actinomycetota</taxon>
        <taxon>Actinomycetes</taxon>
        <taxon>Kitasatosporales</taxon>
        <taxon>Streptomycetaceae</taxon>
        <taxon>Streptomyces</taxon>
    </lineage>
</organism>
<dbReference type="Proteomes" id="UP001596523">
    <property type="component" value="Unassembled WGS sequence"/>
</dbReference>
<dbReference type="CDD" id="cd01823">
    <property type="entry name" value="SEST_like"/>
    <property type="match status" value="1"/>
</dbReference>
<dbReference type="PROSITE" id="PS51257">
    <property type="entry name" value="PROKAR_LIPOPROTEIN"/>
    <property type="match status" value="1"/>
</dbReference>
<proteinExistence type="predicted"/>
<dbReference type="EC" id="3.1.-.-" evidence="3"/>
<feature type="signal peptide" evidence="2">
    <location>
        <begin position="1"/>
        <end position="30"/>
    </location>
</feature>
<evidence type="ECO:0000256" key="1">
    <source>
        <dbReference type="SAM" id="MobiDB-lite"/>
    </source>
</evidence>
<dbReference type="GO" id="GO:0016787">
    <property type="term" value="F:hydrolase activity"/>
    <property type="evidence" value="ECO:0007669"/>
    <property type="project" value="UniProtKB-KW"/>
</dbReference>
<dbReference type="EMBL" id="JBHTCF010000001">
    <property type="protein sequence ID" value="MFC7303207.1"/>
    <property type="molecule type" value="Genomic_DNA"/>
</dbReference>
<feature type="region of interest" description="Disordered" evidence="1">
    <location>
        <begin position="350"/>
        <end position="379"/>
    </location>
</feature>
<feature type="region of interest" description="Disordered" evidence="1">
    <location>
        <begin position="34"/>
        <end position="57"/>
    </location>
</feature>
<dbReference type="PANTHER" id="PTHR37981">
    <property type="entry name" value="LIPASE 2"/>
    <property type="match status" value="1"/>
</dbReference>
<accession>A0ABW2JBK7</accession>
<reference evidence="4" key="1">
    <citation type="journal article" date="2019" name="Int. J. Syst. Evol. Microbiol.">
        <title>The Global Catalogue of Microorganisms (GCM) 10K type strain sequencing project: providing services to taxonomists for standard genome sequencing and annotation.</title>
        <authorList>
            <consortium name="The Broad Institute Genomics Platform"/>
            <consortium name="The Broad Institute Genome Sequencing Center for Infectious Disease"/>
            <person name="Wu L."/>
            <person name="Ma J."/>
        </authorList>
    </citation>
    <scope>NUCLEOTIDE SEQUENCE [LARGE SCALE GENOMIC DNA]</scope>
    <source>
        <strain evidence="4">SYNS20</strain>
    </source>
</reference>
<evidence type="ECO:0000313" key="3">
    <source>
        <dbReference type="EMBL" id="MFC7303207.1"/>
    </source>
</evidence>
<comment type="caution">
    <text evidence="3">The sequence shown here is derived from an EMBL/GenBank/DDBJ whole genome shotgun (WGS) entry which is preliminary data.</text>
</comment>
<sequence>MKRKRPIGGMVGTLVACATLTSLVQLPATAAPAQSGVAVEPSPERTPSAPSSVPRAQRDAVLGKGWKESADRAVTAAADTDGLNILVADSAKAYEWRTAAVLAEPGMPADSWIGNQCVMDRTHVAVVYAPRTATNHPDMMLGGAFTAIVNTETGKVKKLPFTASLAYFDPSCNPDTRTATFTSFRDDKSRLVTVDTAGESTAETVLAGQVTSAVPVADGTIAARGPQLVHINRSGKVKNLADTEHVPFEIRIPAKGKVAFLDRTEDTVRAQFWNGSGRPATMASGKLGDLALKQAGTQQVFLSGDTEGAVKTEGTGVTALKASPDADVSSHGRLAVNPVVSPGLRAGLARIKDAGGGGPRGALPRSGDGSAQPPLTGEVEPLTVTSTAVATGKEVTQSVPEAGSRLGKATLSPALPADKADMRTQVGTAAAADPNNPVDTDRWCSVPRNDVNNQALQPTPNQVEWAVDMAVRGELRVNWITQGGWRNQTGLQTDPQGTFKRPSLTGGGRIPANVLLGVLAQESNLWQAESGAVPGQMGSPLAAVAGFYGHKGDTSSEYWKINWDKSDCGYGVGQVTDGMRLAGHEKPGETSLAPGVQRAVALDYTVNIAASMYILADKWNELHLANQLLTVNNDDASKVENWFAALWNYNLGFNGRDKEQQNGNWGLGWYNNPANPLYPAGRDPFLDADVDPEHWPEDAARPQEWPYQEKVMGWAAWSMDAGYSYATSGRQDWKGEEGYDSAGFRPAWWVSKADRTAVKPPLDAFCNEKNNCNAAAPPDCPDAACYTQYWWNAGNVTWKDCSDSCGNENIKYTTLRAEPGRGYRLQYGTPACDKTGLPGGALVIDDVPAGTQTWSDCGTTASNGSFKFTFNPGTNGLYEAKGDLHQIGGGYDGHFWYAHTRDSAHLGGFGGRMTVTGTWALGQSVEWARVFAHVPDTGAHTQQAHYVIKGVAGGDRDRYINTFHSKNKWVELGVYRFTGTPRVELTNTTEDGTADEDIAYDAVAFQKLAAKPKHMVVTMGDSYTSGEGAGAYSSESDRGHGKATWNACRRSGNSWARKTTLPGQTATIGALADGHSASLDHQDVSCSGAKTWNVLGDGVPRSWSDRKNYASGEGQFHEMSQVESGALTPDTTLVALTIGGNDGNTFQDAVTACYLAGYCEKSDYTARIDTAVAETRRIIDTIDDPGYAENAQIVLMGYPSIFADENANCVGVNVTVMNELADYVRDKQAAMVADLRNSGVKVAYADPIAKFEGHGVCDSDEWINSTVAGPEGDGDFHRGDDVTTICWWVNTCLSRESFHPKQSGTTGYAAVMSETLNSIGYKRS</sequence>
<dbReference type="PANTHER" id="PTHR37981:SF1">
    <property type="entry name" value="SGNH HYDROLASE-TYPE ESTERASE DOMAIN-CONTAINING PROTEIN"/>
    <property type="match status" value="1"/>
</dbReference>
<keyword evidence="4" id="KW-1185">Reference proteome</keyword>
<protein>
    <submittedName>
        <fullName evidence="3">SGNH/GDSL hydrolase family protein</fullName>
        <ecNumber evidence="3">3.1.-.-</ecNumber>
    </submittedName>
</protein>
<evidence type="ECO:0000313" key="4">
    <source>
        <dbReference type="Proteomes" id="UP001596523"/>
    </source>
</evidence>
<dbReference type="InterPro" id="IPR036514">
    <property type="entry name" value="SGNH_hydro_sf"/>
</dbReference>
<dbReference type="RefSeq" id="WP_381826117.1">
    <property type="nucleotide sequence ID" value="NZ_JBHTCF010000001.1"/>
</dbReference>
<dbReference type="SUPFAM" id="SSF69304">
    <property type="entry name" value="Tricorn protease N-terminal domain"/>
    <property type="match status" value="1"/>
</dbReference>